<protein>
    <submittedName>
        <fullName evidence="1">Uncharacterized protein</fullName>
    </submittedName>
</protein>
<dbReference type="AlphaFoldDB" id="A0AAD1T6S0"/>
<dbReference type="EMBL" id="OW240921">
    <property type="protein sequence ID" value="CAH2320335.1"/>
    <property type="molecule type" value="Genomic_DNA"/>
</dbReference>
<organism evidence="1 2">
    <name type="scientific">Pelobates cultripes</name>
    <name type="common">Western spadefoot toad</name>
    <dbReference type="NCBI Taxonomy" id="61616"/>
    <lineage>
        <taxon>Eukaryota</taxon>
        <taxon>Metazoa</taxon>
        <taxon>Chordata</taxon>
        <taxon>Craniata</taxon>
        <taxon>Vertebrata</taxon>
        <taxon>Euteleostomi</taxon>
        <taxon>Amphibia</taxon>
        <taxon>Batrachia</taxon>
        <taxon>Anura</taxon>
        <taxon>Pelobatoidea</taxon>
        <taxon>Pelobatidae</taxon>
        <taxon>Pelobates</taxon>
    </lineage>
</organism>
<sequence length="98" mass="10857">MSGLWPDACSGGHSLHVTQIGQSRYRMIVGLPLSVRSLDHQEDGSPQRQHEWSRSAGRILDWHFDPPTETMGVPCFAGHLLLVGRLKGPHSCSWVTCP</sequence>
<evidence type="ECO:0000313" key="2">
    <source>
        <dbReference type="Proteomes" id="UP001295444"/>
    </source>
</evidence>
<keyword evidence="2" id="KW-1185">Reference proteome</keyword>
<reference evidence="1" key="1">
    <citation type="submission" date="2022-03" db="EMBL/GenBank/DDBJ databases">
        <authorList>
            <person name="Alioto T."/>
            <person name="Alioto T."/>
            <person name="Gomez Garrido J."/>
        </authorList>
    </citation>
    <scope>NUCLEOTIDE SEQUENCE</scope>
</reference>
<feature type="non-terminal residue" evidence="1">
    <location>
        <position position="98"/>
    </location>
</feature>
<evidence type="ECO:0000313" key="1">
    <source>
        <dbReference type="EMBL" id="CAH2320335.1"/>
    </source>
</evidence>
<name>A0AAD1T6S0_PELCU</name>
<gene>
    <name evidence="1" type="ORF">PECUL_23A000891</name>
</gene>
<dbReference type="Proteomes" id="UP001295444">
    <property type="component" value="Chromosome 10"/>
</dbReference>
<proteinExistence type="predicted"/>
<accession>A0AAD1T6S0</accession>